<dbReference type="InterPro" id="IPR016147">
    <property type="entry name" value="Pili_assmbl_chaperone_N"/>
</dbReference>
<feature type="domain" description="Pili assembly chaperone N-terminal" evidence="2">
    <location>
        <begin position="27"/>
        <end position="143"/>
    </location>
</feature>
<keyword evidence="4" id="KW-1185">Reference proteome</keyword>
<proteinExistence type="predicted"/>
<evidence type="ECO:0000313" key="4">
    <source>
        <dbReference type="Proteomes" id="UP000663400"/>
    </source>
</evidence>
<evidence type="ECO:0000313" key="3">
    <source>
        <dbReference type="EMBL" id="QSX74167.1"/>
    </source>
</evidence>
<dbReference type="Pfam" id="PF00345">
    <property type="entry name" value="PapD_N"/>
    <property type="match status" value="1"/>
</dbReference>
<reference evidence="3 4" key="1">
    <citation type="submission" date="2021-02" db="EMBL/GenBank/DDBJ databases">
        <title>Lysobacter arenosi sp. nov., isolated from soil of gangwondo yeongwol, south Korea.</title>
        <authorList>
            <person name="Kim K.R."/>
            <person name="Kim K.H."/>
            <person name="Jeon C.O."/>
        </authorList>
    </citation>
    <scope>NUCLEOTIDE SEQUENCE [LARGE SCALE GENOMIC DNA]</scope>
    <source>
        <strain evidence="3 4">R7</strain>
    </source>
</reference>
<evidence type="ECO:0000256" key="1">
    <source>
        <dbReference type="SAM" id="SignalP"/>
    </source>
</evidence>
<dbReference type="InterPro" id="IPR013783">
    <property type="entry name" value="Ig-like_fold"/>
</dbReference>
<dbReference type="RefSeq" id="WP_200607821.1">
    <property type="nucleotide sequence ID" value="NZ_CP071517.1"/>
</dbReference>
<gene>
    <name evidence="3" type="ORF">HIV01_013260</name>
</gene>
<feature type="signal peptide" evidence="1">
    <location>
        <begin position="1"/>
        <end position="22"/>
    </location>
</feature>
<dbReference type="Gene3D" id="2.60.40.10">
    <property type="entry name" value="Immunoglobulins"/>
    <property type="match status" value="1"/>
</dbReference>
<feature type="chain" id="PRO_5046169817" evidence="1">
    <location>
        <begin position="23"/>
        <end position="237"/>
    </location>
</feature>
<dbReference type="InterPro" id="IPR008962">
    <property type="entry name" value="PapD-like_sf"/>
</dbReference>
<protein>
    <submittedName>
        <fullName evidence="3">Molecular chaperone</fullName>
    </submittedName>
</protein>
<dbReference type="InterPro" id="IPR050643">
    <property type="entry name" value="Periplasmic_pilus_chap"/>
</dbReference>
<organism evidence="3 4">
    <name type="scientific">Lysobacter arenosi</name>
    <dbReference type="NCBI Taxonomy" id="2795387"/>
    <lineage>
        <taxon>Bacteria</taxon>
        <taxon>Pseudomonadati</taxon>
        <taxon>Pseudomonadota</taxon>
        <taxon>Gammaproteobacteria</taxon>
        <taxon>Lysobacterales</taxon>
        <taxon>Lysobacteraceae</taxon>
        <taxon>Lysobacter</taxon>
    </lineage>
</organism>
<keyword evidence="1" id="KW-0732">Signal</keyword>
<accession>A0ABX7R7S9</accession>
<name>A0ABX7R7S9_9GAMM</name>
<dbReference type="PANTHER" id="PTHR30251:SF4">
    <property type="entry name" value="SLR1668 PROTEIN"/>
    <property type="match status" value="1"/>
</dbReference>
<evidence type="ECO:0000259" key="2">
    <source>
        <dbReference type="Pfam" id="PF00345"/>
    </source>
</evidence>
<dbReference type="EMBL" id="CP071517">
    <property type="protein sequence ID" value="QSX74167.1"/>
    <property type="molecule type" value="Genomic_DNA"/>
</dbReference>
<dbReference type="Proteomes" id="UP000663400">
    <property type="component" value="Chromosome"/>
</dbReference>
<dbReference type="PANTHER" id="PTHR30251">
    <property type="entry name" value="PILUS ASSEMBLY CHAPERONE"/>
    <property type="match status" value="1"/>
</dbReference>
<dbReference type="SUPFAM" id="SSF49354">
    <property type="entry name" value="PapD-like"/>
    <property type="match status" value="1"/>
</dbReference>
<sequence length="237" mass="25164">MKRQVTRSLSLVAALVLSQAAAARGQLQAGPTLVDIAPGLTAGRMTLANSGDQPVSAQLRVFRWTQVDGEDRLAPTQEVVLSPAITKIEAGAEQVVRVVRQGAAPAGKDATYRIIVDELPPPAEQQETGINFRMRFVVPVYLRAAQAKEPSLTCELRMATLTCTNSGGQAAQLGATRLIDAKGSLVALSRGLFGYVLPGSSRKWPLESGFVTTLTAELRLETQLNGQPAAIPVIRAP</sequence>